<proteinExistence type="predicted"/>
<dbReference type="EMBL" id="PVNG01000016">
    <property type="protein sequence ID" value="PRX60867.1"/>
    <property type="molecule type" value="Genomic_DNA"/>
</dbReference>
<sequence>MNTIKRLAAAALTAAAVLAPVAPALADTPYAQASIVIGRDGSPVGDSKNVVHAWQVREGLYCVILGHEVDLEGPVAVHATPVGLWGDPRWLSVTVKSPWCHAGLHGVSVRSLDTEGHPSDASFVLTVS</sequence>
<keyword evidence="1" id="KW-0732">Signal</keyword>
<feature type="chain" id="PRO_5015500453" description="Secreted protein" evidence="1">
    <location>
        <begin position="27"/>
        <end position="128"/>
    </location>
</feature>
<feature type="signal peptide" evidence="1">
    <location>
        <begin position="1"/>
        <end position="26"/>
    </location>
</feature>
<name>A0A2T0MRN9_9ACTN</name>
<dbReference type="AlphaFoldDB" id="A0A2T0MRN9"/>
<evidence type="ECO:0000256" key="1">
    <source>
        <dbReference type="SAM" id="SignalP"/>
    </source>
</evidence>
<evidence type="ECO:0008006" key="4">
    <source>
        <dbReference type="Google" id="ProtNLM"/>
    </source>
</evidence>
<dbReference type="OrthoDB" id="3531893at2"/>
<protein>
    <recommendedName>
        <fullName evidence="4">Secreted protein</fullName>
    </recommendedName>
</protein>
<gene>
    <name evidence="2" type="ORF">B0I32_116258</name>
</gene>
<evidence type="ECO:0000313" key="3">
    <source>
        <dbReference type="Proteomes" id="UP000238312"/>
    </source>
</evidence>
<evidence type="ECO:0000313" key="2">
    <source>
        <dbReference type="EMBL" id="PRX60867.1"/>
    </source>
</evidence>
<reference evidence="2 3" key="1">
    <citation type="submission" date="2018-03" db="EMBL/GenBank/DDBJ databases">
        <title>Genomic Encyclopedia of Type Strains, Phase III (KMG-III): the genomes of soil and plant-associated and newly described type strains.</title>
        <authorList>
            <person name="Whitman W."/>
        </authorList>
    </citation>
    <scope>NUCLEOTIDE SEQUENCE [LARGE SCALE GENOMIC DNA]</scope>
    <source>
        <strain evidence="2 3">CGMCC 4.7104</strain>
    </source>
</reference>
<organism evidence="2 3">
    <name type="scientific">Nonomuraea fuscirosea</name>
    <dbReference type="NCBI Taxonomy" id="1291556"/>
    <lineage>
        <taxon>Bacteria</taxon>
        <taxon>Bacillati</taxon>
        <taxon>Actinomycetota</taxon>
        <taxon>Actinomycetes</taxon>
        <taxon>Streptosporangiales</taxon>
        <taxon>Streptosporangiaceae</taxon>
        <taxon>Nonomuraea</taxon>
    </lineage>
</organism>
<dbReference type="RefSeq" id="WP_106246849.1">
    <property type="nucleotide sequence ID" value="NZ_JBFAIL010000041.1"/>
</dbReference>
<keyword evidence="3" id="KW-1185">Reference proteome</keyword>
<dbReference type="Proteomes" id="UP000238312">
    <property type="component" value="Unassembled WGS sequence"/>
</dbReference>
<comment type="caution">
    <text evidence="2">The sequence shown here is derived from an EMBL/GenBank/DDBJ whole genome shotgun (WGS) entry which is preliminary data.</text>
</comment>
<accession>A0A2T0MRN9</accession>